<dbReference type="Gene3D" id="1.10.3720.10">
    <property type="entry name" value="MetI-like"/>
    <property type="match status" value="1"/>
</dbReference>
<comment type="subcellular location">
    <subcellularLocation>
        <location evidence="1 9">Cell membrane</location>
        <topology evidence="1 9">Multi-pass membrane protein</topology>
    </subcellularLocation>
</comment>
<evidence type="ECO:0000313" key="11">
    <source>
        <dbReference type="EMBL" id="MCP8939421.1"/>
    </source>
</evidence>
<comment type="similarity">
    <text evidence="9">Belongs to the binding-protein-dependent transport system permease family.</text>
</comment>
<dbReference type="InterPro" id="IPR000515">
    <property type="entry name" value="MetI-like"/>
</dbReference>
<evidence type="ECO:0000256" key="5">
    <source>
        <dbReference type="ARBA" id="ARBA00022856"/>
    </source>
</evidence>
<dbReference type="InterPro" id="IPR035906">
    <property type="entry name" value="MetI-like_sf"/>
</dbReference>
<keyword evidence="3" id="KW-1003">Cell membrane</keyword>
<keyword evidence="4 9" id="KW-0812">Transmembrane</keyword>
<protein>
    <submittedName>
        <fullName evidence="11">ABC transporter permease</fullName>
    </submittedName>
</protein>
<dbReference type="SUPFAM" id="SSF161098">
    <property type="entry name" value="MetI-like"/>
    <property type="match status" value="1"/>
</dbReference>
<keyword evidence="5" id="KW-0571">Peptide transport</keyword>
<keyword evidence="2 9" id="KW-0813">Transport</keyword>
<feature type="domain" description="ABC transmembrane type-1" evidence="10">
    <location>
        <begin position="91"/>
        <end position="280"/>
    </location>
</feature>
<name>A0ABT1LD39_9HYPH</name>
<dbReference type="PANTHER" id="PTHR43386">
    <property type="entry name" value="OLIGOPEPTIDE TRANSPORT SYSTEM PERMEASE PROTEIN APPC"/>
    <property type="match status" value="1"/>
</dbReference>
<evidence type="ECO:0000259" key="10">
    <source>
        <dbReference type="PROSITE" id="PS50928"/>
    </source>
</evidence>
<evidence type="ECO:0000313" key="12">
    <source>
        <dbReference type="Proteomes" id="UP001205890"/>
    </source>
</evidence>
<dbReference type="CDD" id="cd06261">
    <property type="entry name" value="TM_PBP2"/>
    <property type="match status" value="1"/>
</dbReference>
<keyword evidence="6" id="KW-0653">Protein transport</keyword>
<feature type="transmembrane region" description="Helical" evidence="9">
    <location>
        <begin position="212"/>
        <end position="237"/>
    </location>
</feature>
<accession>A0ABT1LD39</accession>
<organism evidence="11 12">
    <name type="scientific">Alsobacter ponti</name>
    <dbReference type="NCBI Taxonomy" id="2962936"/>
    <lineage>
        <taxon>Bacteria</taxon>
        <taxon>Pseudomonadati</taxon>
        <taxon>Pseudomonadota</taxon>
        <taxon>Alphaproteobacteria</taxon>
        <taxon>Hyphomicrobiales</taxon>
        <taxon>Alsobacteraceae</taxon>
        <taxon>Alsobacter</taxon>
    </lineage>
</organism>
<feature type="transmembrane region" description="Helical" evidence="9">
    <location>
        <begin position="130"/>
        <end position="149"/>
    </location>
</feature>
<dbReference type="PANTHER" id="PTHR43386:SF1">
    <property type="entry name" value="D,D-DIPEPTIDE TRANSPORT SYSTEM PERMEASE PROTEIN DDPC-RELATED"/>
    <property type="match status" value="1"/>
</dbReference>
<keyword evidence="8 9" id="KW-0472">Membrane</keyword>
<dbReference type="EMBL" id="JANCLU010000011">
    <property type="protein sequence ID" value="MCP8939421.1"/>
    <property type="molecule type" value="Genomic_DNA"/>
</dbReference>
<dbReference type="PROSITE" id="PS50928">
    <property type="entry name" value="ABC_TM1"/>
    <property type="match status" value="1"/>
</dbReference>
<evidence type="ECO:0000256" key="3">
    <source>
        <dbReference type="ARBA" id="ARBA00022475"/>
    </source>
</evidence>
<gene>
    <name evidence="11" type="ORF">NK718_12925</name>
</gene>
<evidence type="ECO:0000256" key="2">
    <source>
        <dbReference type="ARBA" id="ARBA00022448"/>
    </source>
</evidence>
<proteinExistence type="inferred from homology"/>
<dbReference type="InterPro" id="IPR050366">
    <property type="entry name" value="BP-dependent_transpt_permease"/>
</dbReference>
<dbReference type="Proteomes" id="UP001205890">
    <property type="component" value="Unassembled WGS sequence"/>
</dbReference>
<feature type="transmembrane region" description="Helical" evidence="9">
    <location>
        <begin position="155"/>
        <end position="172"/>
    </location>
</feature>
<dbReference type="Pfam" id="PF00528">
    <property type="entry name" value="BPD_transp_1"/>
    <property type="match status" value="1"/>
</dbReference>
<evidence type="ECO:0000256" key="1">
    <source>
        <dbReference type="ARBA" id="ARBA00004651"/>
    </source>
</evidence>
<feature type="transmembrane region" description="Helical" evidence="9">
    <location>
        <begin position="97"/>
        <end position="118"/>
    </location>
</feature>
<feature type="transmembrane region" description="Helical" evidence="9">
    <location>
        <begin position="27"/>
        <end position="48"/>
    </location>
</feature>
<reference evidence="11 12" key="1">
    <citation type="submission" date="2022-07" db="EMBL/GenBank/DDBJ databases">
        <authorList>
            <person name="Li W.-J."/>
            <person name="Deng Q.-Q."/>
        </authorList>
    </citation>
    <scope>NUCLEOTIDE SEQUENCE [LARGE SCALE GENOMIC DNA]</scope>
    <source>
        <strain evidence="11 12">SYSU M60028</strain>
    </source>
</reference>
<evidence type="ECO:0000256" key="7">
    <source>
        <dbReference type="ARBA" id="ARBA00022989"/>
    </source>
</evidence>
<evidence type="ECO:0000256" key="6">
    <source>
        <dbReference type="ARBA" id="ARBA00022927"/>
    </source>
</evidence>
<evidence type="ECO:0000256" key="8">
    <source>
        <dbReference type="ARBA" id="ARBA00023136"/>
    </source>
</evidence>
<keyword evidence="7 9" id="KW-1133">Transmembrane helix</keyword>
<keyword evidence="12" id="KW-1185">Reference proteome</keyword>
<evidence type="ECO:0000256" key="4">
    <source>
        <dbReference type="ARBA" id="ARBA00022692"/>
    </source>
</evidence>
<comment type="caution">
    <text evidence="11">The sequence shown here is derived from an EMBL/GenBank/DDBJ whole genome shotgun (WGS) entry which is preliminary data.</text>
</comment>
<dbReference type="RefSeq" id="WP_254742858.1">
    <property type="nucleotide sequence ID" value="NZ_JANCLU010000011.1"/>
</dbReference>
<feature type="transmembrane region" description="Helical" evidence="9">
    <location>
        <begin position="257"/>
        <end position="280"/>
    </location>
</feature>
<evidence type="ECO:0000256" key="9">
    <source>
        <dbReference type="RuleBase" id="RU363032"/>
    </source>
</evidence>
<sequence length="291" mass="31353">MSAALPEDAAGEISGRKRTRRLRLTRVPAPLLAGVVVVSFFLLCAIAPEAIAPYDPIAFDYTALLSPPSLAHPFGTDQFGRDILSRTIAASTIDLQIAIFATIAPLVIGTLVGLFIGYYGGWADILFGRLVDLVVTFPFLVIVIAIVAVLGPGLFNMYVAVSVIGWVFYARLTRGEVMVLQQYDYVAAAKVLGYSQARILFRHILPNAARPVLVYWMTDMALAILLGSSLGYLGLGAQPPTAEWGVLIADGKNFFSQAWWITVFPGFAIVLCGIGFSLLGDGLADLLDVKR</sequence>